<comment type="subcellular location">
    <subcellularLocation>
        <location evidence="1">Membrane</location>
        <topology evidence="1">Multi-pass membrane protein</topology>
    </subcellularLocation>
</comment>
<evidence type="ECO:0000256" key="3">
    <source>
        <dbReference type="ARBA" id="ARBA00022989"/>
    </source>
</evidence>
<dbReference type="GO" id="GO:0016020">
    <property type="term" value="C:membrane"/>
    <property type="evidence" value="ECO:0007669"/>
    <property type="project" value="UniProtKB-SubCell"/>
</dbReference>
<keyword evidence="2 5" id="KW-0812">Transmembrane</keyword>
<evidence type="ECO:0000313" key="8">
    <source>
        <dbReference type="EMBL" id="RMZ31203.1"/>
    </source>
</evidence>
<protein>
    <recommendedName>
        <fullName evidence="6">TLC domain-containing protein</fullName>
    </recommendedName>
</protein>
<dbReference type="Proteomes" id="UP000280598">
    <property type="component" value="Unassembled WGS sequence"/>
</dbReference>
<name>A0A3M7J0K5_HORWE</name>
<dbReference type="GO" id="GO:0055088">
    <property type="term" value="P:lipid homeostasis"/>
    <property type="evidence" value="ECO:0007669"/>
    <property type="project" value="TreeGrafter"/>
</dbReference>
<evidence type="ECO:0000313" key="7">
    <source>
        <dbReference type="EMBL" id="RMZ10045.1"/>
    </source>
</evidence>
<feature type="transmembrane region" description="Helical" evidence="5">
    <location>
        <begin position="138"/>
        <end position="158"/>
    </location>
</feature>
<feature type="transmembrane region" description="Helical" evidence="5">
    <location>
        <begin position="238"/>
        <end position="263"/>
    </location>
</feature>
<feature type="transmembrane region" description="Helical" evidence="5">
    <location>
        <begin position="164"/>
        <end position="186"/>
    </location>
</feature>
<organism evidence="8 10">
    <name type="scientific">Hortaea werneckii</name>
    <name type="common">Black yeast</name>
    <name type="synonym">Cladosporium werneckii</name>
    <dbReference type="NCBI Taxonomy" id="91943"/>
    <lineage>
        <taxon>Eukaryota</taxon>
        <taxon>Fungi</taxon>
        <taxon>Dikarya</taxon>
        <taxon>Ascomycota</taxon>
        <taxon>Pezizomycotina</taxon>
        <taxon>Dothideomycetes</taxon>
        <taxon>Dothideomycetidae</taxon>
        <taxon>Mycosphaerellales</taxon>
        <taxon>Teratosphaeriaceae</taxon>
        <taxon>Hortaea</taxon>
    </lineage>
</organism>
<dbReference type="InterPro" id="IPR050846">
    <property type="entry name" value="TLCD"/>
</dbReference>
<evidence type="ECO:0000256" key="5">
    <source>
        <dbReference type="SAM" id="Phobius"/>
    </source>
</evidence>
<dbReference type="InterPro" id="IPR006634">
    <property type="entry name" value="TLC-dom"/>
</dbReference>
<keyword evidence="4 5" id="KW-0472">Membrane</keyword>
<evidence type="ECO:0000256" key="4">
    <source>
        <dbReference type="ARBA" id="ARBA00023136"/>
    </source>
</evidence>
<keyword evidence="3 5" id="KW-1133">Transmembrane helix</keyword>
<evidence type="ECO:0000256" key="2">
    <source>
        <dbReference type="ARBA" id="ARBA00022692"/>
    </source>
</evidence>
<dbReference type="Pfam" id="PF03798">
    <property type="entry name" value="TRAM_LAG1_CLN8"/>
    <property type="match status" value="1"/>
</dbReference>
<dbReference type="PANTHER" id="PTHR13439">
    <property type="entry name" value="CT120 PROTEIN"/>
    <property type="match status" value="1"/>
</dbReference>
<feature type="transmembrane region" description="Helical" evidence="5">
    <location>
        <begin position="6"/>
        <end position="27"/>
    </location>
</feature>
<evidence type="ECO:0000259" key="6">
    <source>
        <dbReference type="Pfam" id="PF03798"/>
    </source>
</evidence>
<dbReference type="PANTHER" id="PTHR13439:SF0">
    <property type="entry name" value="TOPOISOMERASE I DAMAGE AFFECTED PROTEIN 4"/>
    <property type="match status" value="1"/>
</dbReference>
<feature type="transmembrane region" description="Helical" evidence="5">
    <location>
        <begin position="198"/>
        <end position="218"/>
    </location>
</feature>
<comment type="caution">
    <text evidence="8">The sequence shown here is derived from an EMBL/GenBank/DDBJ whole genome shotgun (WGS) entry which is preliminary data.</text>
</comment>
<dbReference type="EMBL" id="QWIS01000067">
    <property type="protein sequence ID" value="RMZ10045.1"/>
    <property type="molecule type" value="Genomic_DNA"/>
</dbReference>
<feature type="domain" description="TLC" evidence="6">
    <location>
        <begin position="47"/>
        <end position="260"/>
    </location>
</feature>
<sequence>MAPSYTLHPLGLLGLSAASYGVILASSRRIFSTDQDPRLFLNTITDVHSILSSAAVLYALSQPWSVTPGTPPSPYASLLDDSLNGMIHGKSTLGNAITSWEAGYLVYETLAVALLRYRRRPDEPLLKSLLRFSSKEPLTFSHHLSLIIALGCLQFYIAQGRERGVWIINAFNLMNASTPILHWRWLRRHRTGKSDLKLDLLLAATFAACRMGLIIWVLGKYGDFHGIGAWEAYVKQRWICKIGTAALFVMNSAWWLTLVKGIAQRVLQKQKRAR</sequence>
<dbReference type="EMBL" id="QWIT01000106">
    <property type="protein sequence ID" value="RMZ31203.1"/>
    <property type="molecule type" value="Genomic_DNA"/>
</dbReference>
<dbReference type="OrthoDB" id="10266980at2759"/>
<proteinExistence type="predicted"/>
<feature type="transmembrane region" description="Helical" evidence="5">
    <location>
        <begin position="97"/>
        <end position="117"/>
    </location>
</feature>
<evidence type="ECO:0000313" key="10">
    <source>
        <dbReference type="Proteomes" id="UP000281677"/>
    </source>
</evidence>
<evidence type="ECO:0000313" key="9">
    <source>
        <dbReference type="Proteomes" id="UP000280598"/>
    </source>
</evidence>
<reference evidence="9 10" key="1">
    <citation type="journal article" date="2018" name="BMC Genomics">
        <title>Genomic evidence for intraspecific hybridization in a clonal and extremely halotolerant yeast.</title>
        <authorList>
            <person name="Gostincar C."/>
            <person name="Stajich J.E."/>
            <person name="Zupancic J."/>
            <person name="Zalar P."/>
            <person name="Gunde-Cimerman N."/>
        </authorList>
    </citation>
    <scope>NUCLEOTIDE SEQUENCE [LARGE SCALE GENOMIC DNA]</scope>
    <source>
        <strain evidence="8 10">EXF-120</strain>
        <strain evidence="7 9">EXF-562</strain>
    </source>
</reference>
<dbReference type="Proteomes" id="UP000281677">
    <property type="component" value="Unassembled WGS sequence"/>
</dbReference>
<accession>A0A3M7J0K5</accession>
<evidence type="ECO:0000256" key="1">
    <source>
        <dbReference type="ARBA" id="ARBA00004141"/>
    </source>
</evidence>
<feature type="transmembrane region" description="Helical" evidence="5">
    <location>
        <begin position="39"/>
        <end position="60"/>
    </location>
</feature>
<dbReference type="AlphaFoldDB" id="A0A3M7J0K5"/>
<dbReference type="GO" id="GO:0005783">
    <property type="term" value="C:endoplasmic reticulum"/>
    <property type="evidence" value="ECO:0007669"/>
    <property type="project" value="TreeGrafter"/>
</dbReference>
<gene>
    <name evidence="8" type="ORF">D0859_04670</name>
    <name evidence="7" type="ORF">D0860_03974</name>
</gene>